<evidence type="ECO:0000313" key="4">
    <source>
        <dbReference type="EMBL" id="KAK7857168.1"/>
    </source>
</evidence>
<evidence type="ECO:0000256" key="1">
    <source>
        <dbReference type="ARBA" id="ARBA00010609"/>
    </source>
</evidence>
<evidence type="ECO:0000259" key="2">
    <source>
        <dbReference type="Pfam" id="PF00394"/>
    </source>
</evidence>
<gene>
    <name evidence="4" type="primary">TT10_14</name>
    <name evidence="4" type="ORF">CFP56_019117</name>
</gene>
<evidence type="ECO:0000259" key="3">
    <source>
        <dbReference type="Pfam" id="PF07732"/>
    </source>
</evidence>
<feature type="non-terminal residue" evidence="4">
    <location>
        <position position="1"/>
    </location>
</feature>
<reference evidence="4" key="2">
    <citation type="journal article" date="2018" name="Sci. Data">
        <title>The draft genome sequence of cork oak.</title>
        <authorList>
            <person name="Ramos A.M."/>
            <person name="Usie A."/>
            <person name="Barbosa P."/>
            <person name="Barros P.M."/>
            <person name="Capote T."/>
            <person name="Chaves I."/>
            <person name="Simoes F."/>
            <person name="Abreu I."/>
            <person name="Carrasquinho I."/>
            <person name="Faro C."/>
            <person name="Guimaraes J.B."/>
            <person name="Mendonca D."/>
            <person name="Nobrega F."/>
            <person name="Rodrigues L."/>
            <person name="Saibo N.J.M."/>
            <person name="Varela M.C."/>
            <person name="Egas C."/>
            <person name="Matos J."/>
            <person name="Miguel C.M."/>
            <person name="Oliveira M.M."/>
            <person name="Ricardo C.P."/>
            <person name="Goncalves S."/>
        </authorList>
    </citation>
    <scope>NUCLEOTIDE SEQUENCE [LARGE SCALE GENOMIC DNA]</scope>
    <source>
        <strain evidence="4">HL8</strain>
    </source>
</reference>
<organism evidence="4">
    <name type="scientific">Quercus suber</name>
    <name type="common">Cork oak</name>
    <dbReference type="NCBI Taxonomy" id="58331"/>
    <lineage>
        <taxon>Eukaryota</taxon>
        <taxon>Viridiplantae</taxon>
        <taxon>Streptophyta</taxon>
        <taxon>Embryophyta</taxon>
        <taxon>Tracheophyta</taxon>
        <taxon>Spermatophyta</taxon>
        <taxon>Magnoliopsida</taxon>
        <taxon>eudicotyledons</taxon>
        <taxon>Gunneridae</taxon>
        <taxon>Pentapetalae</taxon>
        <taxon>rosids</taxon>
        <taxon>fabids</taxon>
        <taxon>Fagales</taxon>
        <taxon>Fagaceae</taxon>
        <taxon>Quercus</taxon>
    </lineage>
</organism>
<dbReference type="PANTHER" id="PTHR11709:SF487">
    <property type="entry name" value="LACCASE"/>
    <property type="match status" value="1"/>
</dbReference>
<dbReference type="EMBL" id="PKMF04000029">
    <property type="protein sequence ID" value="KAK7857168.1"/>
    <property type="molecule type" value="Genomic_DNA"/>
</dbReference>
<feature type="domain" description="Plastocyanin-like" evidence="2">
    <location>
        <begin position="101"/>
        <end position="139"/>
    </location>
</feature>
<dbReference type="InterPro" id="IPR011707">
    <property type="entry name" value="Cu-oxidase-like_N"/>
</dbReference>
<dbReference type="InterPro" id="IPR008972">
    <property type="entry name" value="Cupredoxin"/>
</dbReference>
<proteinExistence type="inferred from homology"/>
<dbReference type="Gene3D" id="2.60.40.420">
    <property type="entry name" value="Cupredoxins - blue copper proteins"/>
    <property type="match status" value="1"/>
</dbReference>
<reference evidence="4" key="1">
    <citation type="submission" date="2017-12" db="EMBL/GenBank/DDBJ databases">
        <authorList>
            <person name="Barbosa P."/>
            <person name="Usie A."/>
            <person name="Ramos A.M."/>
        </authorList>
    </citation>
    <scope>NUCLEOTIDE SEQUENCE</scope>
    <source>
        <strain evidence="4">HL8</strain>
        <tissue evidence="4">Leaves</tissue>
    </source>
</reference>
<dbReference type="Pfam" id="PF07732">
    <property type="entry name" value="Cu-oxidase_3"/>
    <property type="match status" value="1"/>
</dbReference>
<dbReference type="PANTHER" id="PTHR11709">
    <property type="entry name" value="MULTI-COPPER OXIDASE"/>
    <property type="match status" value="1"/>
</dbReference>
<dbReference type="AlphaFoldDB" id="A0AAW0M1L6"/>
<dbReference type="InterPro" id="IPR045087">
    <property type="entry name" value="Cu-oxidase_fam"/>
</dbReference>
<dbReference type="InterPro" id="IPR001117">
    <property type="entry name" value="Cu-oxidase_2nd"/>
</dbReference>
<dbReference type="SUPFAM" id="SSF49503">
    <property type="entry name" value="Cupredoxins"/>
    <property type="match status" value="1"/>
</dbReference>
<reference evidence="4" key="3">
    <citation type="submission" date="2023-07" db="EMBL/GenBank/DDBJ databases">
        <title>An improved reference 1 genome and first organelle genomes of Quercus suber.</title>
        <authorList>
            <consortium name="Genosuber Consortium"/>
            <person name="Usie A."/>
            <person name="Serra O."/>
            <person name="Barros P."/>
        </authorList>
    </citation>
    <scope>NUCLEOTIDE SEQUENCE</scope>
    <source>
        <strain evidence="4">HL8</strain>
        <tissue evidence="4">Leaves</tissue>
    </source>
</reference>
<dbReference type="GO" id="GO:0016491">
    <property type="term" value="F:oxidoreductase activity"/>
    <property type="evidence" value="ECO:0007669"/>
    <property type="project" value="TreeGrafter"/>
</dbReference>
<feature type="domain" description="Plastocyanin-like" evidence="3">
    <location>
        <begin position="1"/>
        <end position="64"/>
    </location>
</feature>
<comment type="caution">
    <text evidence="4">The sequence shown here is derived from an EMBL/GenBank/DDBJ whole genome shotgun (WGS) entry which is preliminary data.</text>
</comment>
<sequence length="157" mass="18334">HGVKQPRYPWLDGIEYITRCPIQPKQRFSQKIIFSFEEGTLWWHAHSDWTRTIVHGAIIIHPKRGTSYPFPKQPHAEVPIILAQNIKLTWAMIKRLVENAGEWWKKDIMEIYKKFLESGGDPNVSDAYTINDQPRDLYPCSKSGIFELGYPFSKFSS</sequence>
<dbReference type="Pfam" id="PF00394">
    <property type="entry name" value="Cu-oxidase"/>
    <property type="match status" value="1"/>
</dbReference>
<dbReference type="GO" id="GO:0005507">
    <property type="term" value="F:copper ion binding"/>
    <property type="evidence" value="ECO:0007669"/>
    <property type="project" value="InterPro"/>
</dbReference>
<accession>A0AAW0M1L6</accession>
<protein>
    <submittedName>
        <fullName evidence="4">Laccase-15</fullName>
    </submittedName>
</protein>
<name>A0AAW0M1L6_QUESU</name>
<comment type="similarity">
    <text evidence="1">Belongs to the multicopper oxidase family.</text>
</comment>